<evidence type="ECO:0000259" key="5">
    <source>
        <dbReference type="PROSITE" id="PS50885"/>
    </source>
</evidence>
<dbReference type="CDD" id="cd06225">
    <property type="entry name" value="HAMP"/>
    <property type="match status" value="1"/>
</dbReference>
<protein>
    <recommendedName>
        <fullName evidence="5">HAMP domain-containing protein</fullName>
    </recommendedName>
</protein>
<dbReference type="PANTHER" id="PTHR45339">
    <property type="entry name" value="HYBRID SIGNAL TRANSDUCTION HISTIDINE KINASE J"/>
    <property type="match status" value="1"/>
</dbReference>
<keyword evidence="3" id="KW-0472">Membrane</keyword>
<dbReference type="PANTHER" id="PTHR45339:SF1">
    <property type="entry name" value="HYBRID SIGNAL TRANSDUCTION HISTIDINE KINASE J"/>
    <property type="match status" value="1"/>
</dbReference>
<evidence type="ECO:0000313" key="6">
    <source>
        <dbReference type="EMBL" id="KUO22309.1"/>
    </source>
</evidence>
<keyword evidence="3" id="KW-1133">Transmembrane helix</keyword>
<proteinExistence type="predicted"/>
<dbReference type="AlphaFoldDB" id="A0A117S2N1"/>
<feature type="domain" description="HAMP" evidence="5">
    <location>
        <begin position="61"/>
        <end position="118"/>
    </location>
</feature>
<keyword evidence="4" id="KW-0902">Two-component regulatory system</keyword>
<dbReference type="Gene3D" id="1.20.120.1530">
    <property type="match status" value="2"/>
</dbReference>
<keyword evidence="7" id="KW-1185">Reference proteome</keyword>
<evidence type="ECO:0000313" key="7">
    <source>
        <dbReference type="Proteomes" id="UP000053260"/>
    </source>
</evidence>
<dbReference type="GO" id="GO:0000160">
    <property type="term" value="P:phosphorelay signal transduction system"/>
    <property type="evidence" value="ECO:0007669"/>
    <property type="project" value="UniProtKB-KW"/>
</dbReference>
<organism evidence="6 7">
    <name type="scientific">Streptomyces dysideae</name>
    <dbReference type="NCBI Taxonomy" id="909626"/>
    <lineage>
        <taxon>Bacteria</taxon>
        <taxon>Bacillati</taxon>
        <taxon>Actinomycetota</taxon>
        <taxon>Actinomycetes</taxon>
        <taxon>Kitasatosporales</taxon>
        <taxon>Streptomycetaceae</taxon>
        <taxon>Streptomyces</taxon>
    </lineage>
</organism>
<accession>A0A117S2N1</accession>
<dbReference type="SMART" id="SM00304">
    <property type="entry name" value="HAMP"/>
    <property type="match status" value="1"/>
</dbReference>
<evidence type="ECO:0000256" key="2">
    <source>
        <dbReference type="ARBA" id="ARBA00022692"/>
    </source>
</evidence>
<dbReference type="PROSITE" id="PS50885">
    <property type="entry name" value="HAMP"/>
    <property type="match status" value="1"/>
</dbReference>
<dbReference type="Pfam" id="PF18947">
    <property type="entry name" value="HAMP_2"/>
    <property type="match status" value="1"/>
</dbReference>
<comment type="caution">
    <text evidence="6">The sequence shown here is derived from an EMBL/GenBank/DDBJ whole genome shotgun (WGS) entry which is preliminary data.</text>
</comment>
<dbReference type="InterPro" id="IPR003660">
    <property type="entry name" value="HAMP_dom"/>
</dbReference>
<name>A0A117S2N1_9ACTN</name>
<dbReference type="EMBL" id="LMXB01000018">
    <property type="protein sequence ID" value="KUO22309.1"/>
    <property type="molecule type" value="Genomic_DNA"/>
</dbReference>
<keyword evidence="2" id="KW-0812">Transmembrane</keyword>
<evidence type="ECO:0000256" key="3">
    <source>
        <dbReference type="ARBA" id="ARBA00022989"/>
    </source>
</evidence>
<gene>
    <name evidence="6" type="ORF">AQJ91_04885</name>
</gene>
<evidence type="ECO:0000256" key="1">
    <source>
        <dbReference type="ARBA" id="ARBA00022553"/>
    </source>
</evidence>
<reference evidence="6 7" key="1">
    <citation type="submission" date="2015-10" db="EMBL/GenBank/DDBJ databases">
        <title>Draft genome sequence of Streptomyces sp. RV15, isolated from a marine sponge.</title>
        <authorList>
            <person name="Ruckert C."/>
            <person name="Abdelmohsen U.R."/>
            <person name="Winkler A."/>
            <person name="Hentschel U."/>
            <person name="Kalinowski J."/>
            <person name="Kampfer P."/>
            <person name="Glaeser S."/>
        </authorList>
    </citation>
    <scope>NUCLEOTIDE SEQUENCE [LARGE SCALE GENOMIC DNA]</scope>
    <source>
        <strain evidence="6 7">RV15</strain>
    </source>
</reference>
<dbReference type="Proteomes" id="UP000053260">
    <property type="component" value="Unassembled WGS sequence"/>
</dbReference>
<keyword evidence="1" id="KW-0597">Phosphoprotein</keyword>
<evidence type="ECO:0000256" key="4">
    <source>
        <dbReference type="ARBA" id="ARBA00023012"/>
    </source>
</evidence>
<dbReference type="GO" id="GO:0016020">
    <property type="term" value="C:membrane"/>
    <property type="evidence" value="ECO:0007669"/>
    <property type="project" value="InterPro"/>
</dbReference>
<sequence length="148" mass="16311">MVGELTAVFNQILDRSLHFNTEVQRVKRELVRHGRLDERLSASPGQGHWTSRVTDVNQLLDALVAPAANATRVLDAVAGGDLTQRVDLHDGTRQLRGDLRRLGRTVNKMVDQLSLFTGEVTRVAREVGTEGRLGGRAKVRFCRAVGGM</sequence>
<dbReference type="STRING" id="909626.AQJ91_04885"/>